<evidence type="ECO:0000256" key="5">
    <source>
        <dbReference type="ARBA" id="ARBA00023237"/>
    </source>
</evidence>
<dbReference type="GO" id="GO:0019867">
    <property type="term" value="C:outer membrane"/>
    <property type="evidence" value="ECO:0007669"/>
    <property type="project" value="InterPro"/>
</dbReference>
<dbReference type="InterPro" id="IPR000184">
    <property type="entry name" value="Bac_surfAg_D15"/>
</dbReference>
<dbReference type="PANTHER" id="PTHR12815:SF47">
    <property type="entry name" value="TRANSLOCATION AND ASSEMBLY MODULE SUBUNIT TAMA"/>
    <property type="match status" value="1"/>
</dbReference>
<comment type="subcellular location">
    <subcellularLocation>
        <location evidence="1">Membrane</location>
    </subcellularLocation>
</comment>
<dbReference type="Gene3D" id="3.10.20.310">
    <property type="entry name" value="membrane protein fhac"/>
    <property type="match status" value="2"/>
</dbReference>
<proteinExistence type="predicted"/>
<reference evidence="8" key="1">
    <citation type="submission" date="2011-11" db="EMBL/GenBank/DDBJ databases">
        <title>Construction and analysis of a metagenome of deep-sea sediment.</title>
        <authorList>
            <person name="Huo Y.-Y."/>
            <person name="Cheng H."/>
            <person name="Wu M."/>
        </authorList>
    </citation>
    <scope>NUCLEOTIDE SEQUENCE</scope>
</reference>
<evidence type="ECO:0000256" key="3">
    <source>
        <dbReference type="ARBA" id="ARBA00022729"/>
    </source>
</evidence>
<evidence type="ECO:0000313" key="8">
    <source>
        <dbReference type="EMBL" id="AFD03369.1"/>
    </source>
</evidence>
<dbReference type="InterPro" id="IPR010827">
    <property type="entry name" value="BamA/TamA_POTRA"/>
</dbReference>
<dbReference type="PANTHER" id="PTHR12815">
    <property type="entry name" value="SORTING AND ASSEMBLY MACHINERY SAMM50 PROTEIN FAMILY MEMBER"/>
    <property type="match status" value="1"/>
</dbReference>
<dbReference type="InterPro" id="IPR039910">
    <property type="entry name" value="D15-like"/>
</dbReference>
<dbReference type="AlphaFoldDB" id="H9BX47"/>
<evidence type="ECO:0000259" key="7">
    <source>
        <dbReference type="Pfam" id="PF07244"/>
    </source>
</evidence>
<evidence type="ECO:0000256" key="4">
    <source>
        <dbReference type="ARBA" id="ARBA00023136"/>
    </source>
</evidence>
<evidence type="ECO:0000256" key="1">
    <source>
        <dbReference type="ARBA" id="ARBA00004370"/>
    </source>
</evidence>
<protein>
    <submittedName>
        <fullName evidence="8">Outer membrane protein assembly complex YaeT protein</fullName>
    </submittedName>
</protein>
<keyword evidence="5" id="KW-0998">Cell outer membrane</keyword>
<name>H9BX47_9BACT</name>
<dbReference type="EMBL" id="JQ085823">
    <property type="protein sequence ID" value="AFD03369.1"/>
    <property type="molecule type" value="Genomic_DNA"/>
</dbReference>
<organism evidence="8">
    <name type="scientific">uncultured bacterium W5-47b</name>
    <dbReference type="NCBI Taxonomy" id="1130998"/>
    <lineage>
        <taxon>Bacteria</taxon>
        <taxon>environmental samples</taxon>
    </lineage>
</organism>
<keyword evidence="3" id="KW-0732">Signal</keyword>
<evidence type="ECO:0000259" key="6">
    <source>
        <dbReference type="Pfam" id="PF01103"/>
    </source>
</evidence>
<dbReference type="Gene3D" id="2.40.160.50">
    <property type="entry name" value="membrane protein fhac: a member of the omp85/tpsb transporter family"/>
    <property type="match status" value="1"/>
</dbReference>
<accession>H9BX47</accession>
<dbReference type="Pfam" id="PF01103">
    <property type="entry name" value="Omp85"/>
    <property type="match status" value="1"/>
</dbReference>
<dbReference type="Pfam" id="PF07244">
    <property type="entry name" value="POTRA"/>
    <property type="match status" value="1"/>
</dbReference>
<keyword evidence="2" id="KW-0812">Transmembrane</keyword>
<feature type="domain" description="Bacterial surface antigen (D15)" evidence="6">
    <location>
        <begin position="307"/>
        <end position="683"/>
    </location>
</feature>
<sequence length="683" mass="77526">MKRYLAVFILMITILPFSGNIFAQPGELYELSSIDFIGNNEFSDSDLRNVIQSEESPLWLWKFLDSFTPFGSPPVYFDSLTITVDIISLKSFYAVNGFFETSFSYSYDVDTSSKSVVLTYTISEGKDFTYGKINVHGLNKLKHLHSQILPYTDLSNTERFNQEKLQRHMNIVLTILKNNGYMLATFDSTLIIMDTLMNKTDLEIYFAPGEKYLFDEVRVEKTGEGKDLVSDELIKYVASIEVGQMYNQEEIAKSRLRLARTGLFNSINLKGVVEDTVSNKVPLKINGNIGSMNDLSPEVFIDNEFNTSNIGIGLSYSRKNFFGDARKLTLSTKFKVNDIQNFNFFSTNESDSIVQTQVDIRLLLEQPFFFSRGISASLEAYYKTYNIFETRFENEGGRLELAIDMPAHTFINLLNPYLNLDILGYDIFSEVKGVPLVTTPKSTAAILGSAVGSTTANDFFFPYEGYNLNQILELALTRTVVTSSGQSIQDSLGLKEVTTDDIGFYYKLQTIFTNYTSVSRDNNTVVGMKFKIGYIQTFVGGDELIPPNQTFFAGGANSVRGWRARELVPEDRVSFIGVTNPAEDNIRGGTFILEGSFEYRRKFNPDFGYALFLDYGNTWNGYSEIEFIQIAVAVGFGVRYYSPFAPFRIDFGWKLWDPQNQISLFERAFWQAFEFHFGIGEAF</sequence>
<keyword evidence="4" id="KW-0472">Membrane</keyword>
<evidence type="ECO:0000256" key="2">
    <source>
        <dbReference type="ARBA" id="ARBA00022692"/>
    </source>
</evidence>
<feature type="domain" description="POTRA" evidence="7">
    <location>
        <begin position="29"/>
        <end position="125"/>
    </location>
</feature>